<evidence type="ECO:0000256" key="1">
    <source>
        <dbReference type="SAM" id="MobiDB-lite"/>
    </source>
</evidence>
<dbReference type="PANTHER" id="PTHR35483">
    <property type="entry name" value="NUCLEUSENVELOPE PROTEIN"/>
    <property type="match status" value="1"/>
</dbReference>
<keyword evidence="2" id="KW-0472">Membrane</keyword>
<proteinExistence type="predicted"/>
<organism evidence="3">
    <name type="scientific">Fagus sylvatica</name>
    <name type="common">Beechnut</name>
    <dbReference type="NCBI Taxonomy" id="28930"/>
    <lineage>
        <taxon>Eukaryota</taxon>
        <taxon>Viridiplantae</taxon>
        <taxon>Streptophyta</taxon>
        <taxon>Embryophyta</taxon>
        <taxon>Tracheophyta</taxon>
        <taxon>Spermatophyta</taxon>
        <taxon>Magnoliopsida</taxon>
        <taxon>eudicotyledons</taxon>
        <taxon>Gunneridae</taxon>
        <taxon>Pentapetalae</taxon>
        <taxon>rosids</taxon>
        <taxon>fabids</taxon>
        <taxon>Fagales</taxon>
        <taxon>Fagaceae</taxon>
        <taxon>Fagus</taxon>
    </lineage>
</organism>
<dbReference type="PANTHER" id="PTHR35483:SF1">
    <property type="entry name" value="GLYCINE-RICH PROTEIN-RELATED"/>
    <property type="match status" value="1"/>
</dbReference>
<evidence type="ECO:0000313" key="3">
    <source>
        <dbReference type="EMBL" id="SPD28628.1"/>
    </source>
</evidence>
<dbReference type="GO" id="GO:0009507">
    <property type="term" value="C:chloroplast"/>
    <property type="evidence" value="ECO:0007669"/>
    <property type="project" value="TreeGrafter"/>
</dbReference>
<keyword evidence="2" id="KW-1133">Transmembrane helix</keyword>
<reference evidence="3" key="1">
    <citation type="submission" date="2018-02" db="EMBL/GenBank/DDBJ databases">
        <authorList>
            <person name="Cohen D.B."/>
            <person name="Kent A.D."/>
        </authorList>
    </citation>
    <scope>NUCLEOTIDE SEQUENCE</scope>
</reference>
<name>A0A2N9IVN8_FAGSY</name>
<keyword evidence="2" id="KW-0812">Transmembrane</keyword>
<evidence type="ECO:0008006" key="4">
    <source>
        <dbReference type="Google" id="ProtNLM"/>
    </source>
</evidence>
<sequence length="214" mass="23642">MSTTQITGYQPKTCFRNVPQLHRLYSKPCVLPALPNRFPRSSLSPIVNASRRQQCVPVSKYQRSMPVCLFGGKGKMGGDNGGSPWNAFQNVMGRFKGKSVEDVLRQQIEKKEYVDDGGKGRKPPPGGGSGNGGDGSGGSEDEDLAGILDETVQVILATIGFIFLYIYIITGEEIARLAKDYIKYLFGGSQSARLKRAMYKWGRFYKRMTEKKVG</sequence>
<gene>
    <name evidence="3" type="ORF">FSB_LOCUS56510</name>
</gene>
<accession>A0A2N9IVN8</accession>
<dbReference type="EMBL" id="OIVN01006238">
    <property type="protein sequence ID" value="SPD28628.1"/>
    <property type="molecule type" value="Genomic_DNA"/>
</dbReference>
<feature type="compositionally biased region" description="Gly residues" evidence="1">
    <location>
        <begin position="127"/>
        <end position="138"/>
    </location>
</feature>
<feature type="transmembrane region" description="Helical" evidence="2">
    <location>
        <begin position="151"/>
        <end position="169"/>
    </location>
</feature>
<feature type="region of interest" description="Disordered" evidence="1">
    <location>
        <begin position="112"/>
        <end position="142"/>
    </location>
</feature>
<dbReference type="AlphaFoldDB" id="A0A2N9IVN8"/>
<evidence type="ECO:0000256" key="2">
    <source>
        <dbReference type="SAM" id="Phobius"/>
    </source>
</evidence>
<protein>
    <recommendedName>
        <fullName evidence="4">Glycine-rich protein</fullName>
    </recommendedName>
</protein>